<dbReference type="InterPro" id="IPR018062">
    <property type="entry name" value="HTH_AraC-typ_CS"/>
</dbReference>
<dbReference type="InterPro" id="IPR018060">
    <property type="entry name" value="HTH_AraC"/>
</dbReference>
<dbReference type="PANTHER" id="PTHR46796:SF6">
    <property type="entry name" value="ARAC SUBFAMILY"/>
    <property type="match status" value="1"/>
</dbReference>
<proteinExistence type="predicted"/>
<dbReference type="EMBL" id="CP014136">
    <property type="protein sequence ID" value="ATA22144.1"/>
    <property type="molecule type" value="Genomic_DNA"/>
</dbReference>
<dbReference type="PANTHER" id="PTHR46796">
    <property type="entry name" value="HTH-TYPE TRANSCRIPTIONAL ACTIVATOR RHAS-RELATED"/>
    <property type="match status" value="1"/>
</dbReference>
<dbReference type="PRINTS" id="PR00032">
    <property type="entry name" value="HTHARAC"/>
</dbReference>
<reference evidence="5 6" key="1">
    <citation type="submission" date="2016-01" db="EMBL/GenBank/DDBJ databases">
        <authorList>
            <person name="Oliw E.H."/>
        </authorList>
    </citation>
    <scope>NUCLEOTIDE SEQUENCE [LARGE SCALE GENOMIC DNA]</scope>
    <source>
        <strain evidence="5 6">FRB97</strain>
    </source>
</reference>
<dbReference type="GO" id="GO:0043565">
    <property type="term" value="F:sequence-specific DNA binding"/>
    <property type="evidence" value="ECO:0007669"/>
    <property type="project" value="InterPro"/>
</dbReference>
<dbReference type="Pfam" id="PF12833">
    <property type="entry name" value="HTH_18"/>
    <property type="match status" value="1"/>
</dbReference>
<dbReference type="SMART" id="SM00342">
    <property type="entry name" value="HTH_ARAC"/>
    <property type="match status" value="1"/>
</dbReference>
<keyword evidence="3" id="KW-0804">Transcription</keyword>
<protein>
    <submittedName>
        <fullName evidence="5">AraC family transcriptional regulator</fullName>
    </submittedName>
</protein>
<dbReference type="InterPro" id="IPR020449">
    <property type="entry name" value="Tscrpt_reg_AraC-type_HTH"/>
</dbReference>
<feature type="domain" description="HTH araC/xylS-type" evidence="4">
    <location>
        <begin position="190"/>
        <end position="288"/>
    </location>
</feature>
<evidence type="ECO:0000256" key="2">
    <source>
        <dbReference type="ARBA" id="ARBA00023125"/>
    </source>
</evidence>
<dbReference type="OrthoDB" id="5622169at2"/>
<gene>
    <name evidence="5" type="ORF">AWC35_23995</name>
</gene>
<accession>A0A250B7L2</accession>
<dbReference type="InterPro" id="IPR009057">
    <property type="entry name" value="Homeodomain-like_sf"/>
</dbReference>
<keyword evidence="2" id="KW-0238">DNA-binding</keyword>
<evidence type="ECO:0000259" key="4">
    <source>
        <dbReference type="PROSITE" id="PS01124"/>
    </source>
</evidence>
<sequence length="289" mass="32890">MSSYQAFETLSEHRATLHNNVLLASGVELAAWSNSHDRITQESADHHTLSLYIADGYECYQKTANGWKNGGGPDRFCIMPRQYESTWDVRSDLSFVHLYCTDRHLRQLVEQTWDRSPAAIQLEPRSFAEDQQITLLYRQFLLNVDWQDRANQLALSSASSMLMSHLIQHYTHLQWRLPSVRGGLAPVVLKRVCDYIVGHLDQPLLLADLAAQAGLSEFHFARMFKHNTGLAPHQYVMRARLQQAKHLLCHSSLPLTEIALACGFSSASHFSNRFKAAYGLAPLRMRQAQ</sequence>
<evidence type="ECO:0000256" key="3">
    <source>
        <dbReference type="ARBA" id="ARBA00023163"/>
    </source>
</evidence>
<dbReference type="RefSeq" id="WP_095848736.1">
    <property type="nucleotide sequence ID" value="NZ_CP014136.1"/>
</dbReference>
<dbReference type="KEGG" id="gqu:AWC35_23995"/>
<evidence type="ECO:0000256" key="1">
    <source>
        <dbReference type="ARBA" id="ARBA00023015"/>
    </source>
</evidence>
<evidence type="ECO:0000313" key="5">
    <source>
        <dbReference type="EMBL" id="ATA22144.1"/>
    </source>
</evidence>
<keyword evidence="6" id="KW-1185">Reference proteome</keyword>
<name>A0A250B7L2_9GAMM</name>
<organism evidence="5 6">
    <name type="scientific">Gibbsiella quercinecans</name>
    <dbReference type="NCBI Taxonomy" id="929813"/>
    <lineage>
        <taxon>Bacteria</taxon>
        <taxon>Pseudomonadati</taxon>
        <taxon>Pseudomonadota</taxon>
        <taxon>Gammaproteobacteria</taxon>
        <taxon>Enterobacterales</taxon>
        <taxon>Yersiniaceae</taxon>
        <taxon>Gibbsiella</taxon>
    </lineage>
</organism>
<evidence type="ECO:0000313" key="6">
    <source>
        <dbReference type="Proteomes" id="UP000217182"/>
    </source>
</evidence>
<dbReference type="Proteomes" id="UP000217182">
    <property type="component" value="Chromosome"/>
</dbReference>
<dbReference type="AlphaFoldDB" id="A0A250B7L2"/>
<dbReference type="GO" id="GO:0003700">
    <property type="term" value="F:DNA-binding transcription factor activity"/>
    <property type="evidence" value="ECO:0007669"/>
    <property type="project" value="InterPro"/>
</dbReference>
<dbReference type="Gene3D" id="1.10.10.60">
    <property type="entry name" value="Homeodomain-like"/>
    <property type="match status" value="2"/>
</dbReference>
<dbReference type="PROSITE" id="PS00041">
    <property type="entry name" value="HTH_ARAC_FAMILY_1"/>
    <property type="match status" value="1"/>
</dbReference>
<keyword evidence="1" id="KW-0805">Transcription regulation</keyword>
<dbReference type="InterPro" id="IPR050204">
    <property type="entry name" value="AraC_XylS_family_regulators"/>
</dbReference>
<dbReference type="PROSITE" id="PS01124">
    <property type="entry name" value="HTH_ARAC_FAMILY_2"/>
    <property type="match status" value="1"/>
</dbReference>
<dbReference type="SUPFAM" id="SSF46689">
    <property type="entry name" value="Homeodomain-like"/>
    <property type="match status" value="2"/>
</dbReference>